<dbReference type="PANTHER" id="PTHR23514">
    <property type="entry name" value="BYPASS OF STOP CODON PROTEIN 6"/>
    <property type="match status" value="1"/>
</dbReference>
<keyword evidence="10" id="KW-1185">Reference proteome</keyword>
<feature type="domain" description="Major facilitator superfamily (MFS) profile" evidence="8">
    <location>
        <begin position="1"/>
        <end position="373"/>
    </location>
</feature>
<dbReference type="PANTHER" id="PTHR23514:SF3">
    <property type="entry name" value="BYPASS OF STOP CODON PROTEIN 6"/>
    <property type="match status" value="1"/>
</dbReference>
<gene>
    <name evidence="9" type="ORF">UCREL1_3571</name>
</gene>
<feature type="transmembrane region" description="Helical" evidence="7">
    <location>
        <begin position="318"/>
        <end position="342"/>
    </location>
</feature>
<organism evidence="9 10">
    <name type="scientific">Eutypa lata (strain UCR-EL1)</name>
    <name type="common">Grapevine dieback disease fungus</name>
    <name type="synonym">Eutypa armeniacae</name>
    <dbReference type="NCBI Taxonomy" id="1287681"/>
    <lineage>
        <taxon>Eukaryota</taxon>
        <taxon>Fungi</taxon>
        <taxon>Dikarya</taxon>
        <taxon>Ascomycota</taxon>
        <taxon>Pezizomycotina</taxon>
        <taxon>Sordariomycetes</taxon>
        <taxon>Xylariomycetidae</taxon>
        <taxon>Xylariales</taxon>
        <taxon>Diatrypaceae</taxon>
        <taxon>Eutypa</taxon>
    </lineage>
</organism>
<evidence type="ECO:0000256" key="4">
    <source>
        <dbReference type="ARBA" id="ARBA00022692"/>
    </source>
</evidence>
<feature type="transmembrane region" description="Helical" evidence="7">
    <location>
        <begin position="284"/>
        <end position="306"/>
    </location>
</feature>
<accession>M7SXX6</accession>
<dbReference type="PROSITE" id="PS50850">
    <property type="entry name" value="MFS"/>
    <property type="match status" value="1"/>
</dbReference>
<feature type="transmembrane region" description="Helical" evidence="7">
    <location>
        <begin position="193"/>
        <end position="215"/>
    </location>
</feature>
<comment type="similarity">
    <text evidence="2">Belongs to the major facilitator superfamily.</text>
</comment>
<dbReference type="InterPro" id="IPR051788">
    <property type="entry name" value="MFS_Transporter"/>
</dbReference>
<dbReference type="HOGENOM" id="CLU_021993_0_0_1"/>
<dbReference type="GO" id="GO:0016020">
    <property type="term" value="C:membrane"/>
    <property type="evidence" value="ECO:0007669"/>
    <property type="project" value="TreeGrafter"/>
</dbReference>
<feature type="transmembrane region" description="Helical" evidence="7">
    <location>
        <begin position="348"/>
        <end position="367"/>
    </location>
</feature>
<keyword evidence="6 7" id="KW-0472">Membrane</keyword>
<feature type="transmembrane region" description="Helical" evidence="7">
    <location>
        <begin position="75"/>
        <end position="102"/>
    </location>
</feature>
<evidence type="ECO:0000313" key="10">
    <source>
        <dbReference type="Proteomes" id="UP000012174"/>
    </source>
</evidence>
<dbReference type="InterPro" id="IPR020846">
    <property type="entry name" value="MFS_dom"/>
</dbReference>
<dbReference type="GO" id="GO:0012505">
    <property type="term" value="C:endomembrane system"/>
    <property type="evidence" value="ECO:0007669"/>
    <property type="project" value="UniProtKB-SubCell"/>
</dbReference>
<dbReference type="EMBL" id="KB706090">
    <property type="protein sequence ID" value="EMR69408.1"/>
    <property type="molecule type" value="Genomic_DNA"/>
</dbReference>
<dbReference type="eggNOG" id="ENOG502QQA7">
    <property type="taxonomic scope" value="Eukaryota"/>
</dbReference>
<evidence type="ECO:0000256" key="7">
    <source>
        <dbReference type="SAM" id="Phobius"/>
    </source>
</evidence>
<dbReference type="SUPFAM" id="SSF103473">
    <property type="entry name" value="MFS general substrate transporter"/>
    <property type="match status" value="1"/>
</dbReference>
<feature type="transmembrane region" description="Helical" evidence="7">
    <location>
        <begin position="141"/>
        <end position="162"/>
    </location>
</feature>
<evidence type="ECO:0000259" key="8">
    <source>
        <dbReference type="PROSITE" id="PS50850"/>
    </source>
</evidence>
<dbReference type="InterPro" id="IPR011701">
    <property type="entry name" value="MFS"/>
</dbReference>
<sequence length="374" mass="40323">MCIHSLQALIPYLETYYGFNYTIISLIFLTPFVGYSAAAFCNASIHARFGQRGVAIAAPLCHIVTYVSLCVHPPFPVLVLVNSISGFGNGLMDACFCAWVGVMENPNAIQGCLHACYSVGALIAPLLATSMIITYDLPWYTFYYVMVGASLLELVGLTAAFWSRTGEVYRAEHARHADDTGSGRTREALKSKITWICTLFLFTYMGIEVGLGGWIVSFMLKVRGATEFQSGVSGTGFWAGMAVGRAGFGFVTEHFGERLCVAIYLTCALALQLVFWLVPEFIVSAIAVAFLGMMLGPIFPSGIMVATKLLPKHIHVSAIGFAMALGGIGGTVFPFAIGAIAASKGVQVLQPIILALIVVLGLVWLSFPKIRKRE</sequence>
<dbReference type="AlphaFoldDB" id="M7SXX6"/>
<protein>
    <submittedName>
        <fullName evidence="9">Putative major facilitator superfamily transporter protein</fullName>
    </submittedName>
</protein>
<feature type="transmembrane region" description="Helical" evidence="7">
    <location>
        <begin position="235"/>
        <end position="252"/>
    </location>
</feature>
<evidence type="ECO:0000313" key="9">
    <source>
        <dbReference type="EMBL" id="EMR69408.1"/>
    </source>
</evidence>
<evidence type="ECO:0000256" key="5">
    <source>
        <dbReference type="ARBA" id="ARBA00022989"/>
    </source>
</evidence>
<dbReference type="FunFam" id="1.20.1250.20:FF:000286">
    <property type="entry name" value="MFS efflux transporter"/>
    <property type="match status" value="1"/>
</dbReference>
<dbReference type="Gene3D" id="1.20.1250.20">
    <property type="entry name" value="MFS general substrate transporter like domains"/>
    <property type="match status" value="2"/>
</dbReference>
<dbReference type="InterPro" id="IPR036259">
    <property type="entry name" value="MFS_trans_sf"/>
</dbReference>
<comment type="subcellular location">
    <subcellularLocation>
        <location evidence="1">Endomembrane system</location>
        <topology evidence="1">Multi-pass membrane protein</topology>
    </subcellularLocation>
</comment>
<dbReference type="OMA" id="MDKANTI"/>
<keyword evidence="5 7" id="KW-1133">Transmembrane helix</keyword>
<name>M7SXX6_EUTLA</name>
<feature type="transmembrane region" description="Helical" evidence="7">
    <location>
        <begin position="19"/>
        <end position="41"/>
    </location>
</feature>
<dbReference type="KEGG" id="ela:UCREL1_3571"/>
<evidence type="ECO:0000256" key="1">
    <source>
        <dbReference type="ARBA" id="ARBA00004127"/>
    </source>
</evidence>
<proteinExistence type="inferred from homology"/>
<evidence type="ECO:0000256" key="2">
    <source>
        <dbReference type="ARBA" id="ARBA00008335"/>
    </source>
</evidence>
<keyword evidence="3" id="KW-0813">Transport</keyword>
<feature type="transmembrane region" description="Helical" evidence="7">
    <location>
        <begin position="114"/>
        <end position="135"/>
    </location>
</feature>
<dbReference type="GO" id="GO:0022857">
    <property type="term" value="F:transmembrane transporter activity"/>
    <property type="evidence" value="ECO:0007669"/>
    <property type="project" value="InterPro"/>
</dbReference>
<dbReference type="OrthoDB" id="413079at2759"/>
<evidence type="ECO:0000256" key="6">
    <source>
        <dbReference type="ARBA" id="ARBA00023136"/>
    </source>
</evidence>
<dbReference type="Pfam" id="PF07690">
    <property type="entry name" value="MFS_1"/>
    <property type="match status" value="1"/>
</dbReference>
<feature type="transmembrane region" description="Helical" evidence="7">
    <location>
        <begin position="53"/>
        <end position="69"/>
    </location>
</feature>
<keyword evidence="4 7" id="KW-0812">Transmembrane</keyword>
<evidence type="ECO:0000256" key="3">
    <source>
        <dbReference type="ARBA" id="ARBA00022448"/>
    </source>
</evidence>
<feature type="transmembrane region" description="Helical" evidence="7">
    <location>
        <begin position="259"/>
        <end position="278"/>
    </location>
</feature>
<dbReference type="Proteomes" id="UP000012174">
    <property type="component" value="Unassembled WGS sequence"/>
</dbReference>
<reference evidence="10" key="1">
    <citation type="journal article" date="2013" name="Genome Announc.">
        <title>Draft genome sequence of the grapevine dieback fungus Eutypa lata UCR-EL1.</title>
        <authorList>
            <person name="Blanco-Ulate B."/>
            <person name="Rolshausen P.E."/>
            <person name="Cantu D."/>
        </authorList>
    </citation>
    <scope>NUCLEOTIDE SEQUENCE [LARGE SCALE GENOMIC DNA]</scope>
    <source>
        <strain evidence="10">UCR-EL1</strain>
    </source>
</reference>